<dbReference type="PANTHER" id="PTHR34039">
    <property type="entry name" value="UPF0102 PROTEIN YRAN"/>
    <property type="match status" value="1"/>
</dbReference>
<proteinExistence type="inferred from homology"/>
<dbReference type="NCBIfam" id="TIGR00252">
    <property type="entry name" value="YraN family protein"/>
    <property type="match status" value="1"/>
</dbReference>
<evidence type="ECO:0000256" key="1">
    <source>
        <dbReference type="ARBA" id="ARBA00006738"/>
    </source>
</evidence>
<evidence type="ECO:0000313" key="4">
    <source>
        <dbReference type="Proteomes" id="UP000824264"/>
    </source>
</evidence>
<dbReference type="Proteomes" id="UP000824264">
    <property type="component" value="Unassembled WGS sequence"/>
</dbReference>
<dbReference type="Pfam" id="PF02021">
    <property type="entry name" value="UPF0102"/>
    <property type="match status" value="1"/>
</dbReference>
<organism evidence="3 4">
    <name type="scientific">Candidatus Bilophila faecipullorum</name>
    <dbReference type="NCBI Taxonomy" id="2838482"/>
    <lineage>
        <taxon>Bacteria</taxon>
        <taxon>Pseudomonadati</taxon>
        <taxon>Thermodesulfobacteriota</taxon>
        <taxon>Desulfovibrionia</taxon>
        <taxon>Desulfovibrionales</taxon>
        <taxon>Desulfovibrionaceae</taxon>
        <taxon>Bilophila</taxon>
    </lineage>
</organism>
<protein>
    <recommendedName>
        <fullName evidence="2">UPF0102 protein H9874_00665</fullName>
    </recommendedName>
</protein>
<dbReference type="InterPro" id="IPR011856">
    <property type="entry name" value="tRNA_endonuc-like_dom_sf"/>
</dbReference>
<comment type="similarity">
    <text evidence="1 2">Belongs to the UPF0102 family.</text>
</comment>
<dbReference type="SUPFAM" id="SSF52980">
    <property type="entry name" value="Restriction endonuclease-like"/>
    <property type="match status" value="1"/>
</dbReference>
<evidence type="ECO:0000313" key="3">
    <source>
        <dbReference type="EMBL" id="HIW77645.1"/>
    </source>
</evidence>
<dbReference type="AlphaFoldDB" id="A0A9D1QYR2"/>
<reference evidence="3" key="1">
    <citation type="journal article" date="2021" name="PeerJ">
        <title>Extensive microbial diversity within the chicken gut microbiome revealed by metagenomics and culture.</title>
        <authorList>
            <person name="Gilroy R."/>
            <person name="Ravi A."/>
            <person name="Getino M."/>
            <person name="Pursley I."/>
            <person name="Horton D.L."/>
            <person name="Alikhan N.F."/>
            <person name="Baker D."/>
            <person name="Gharbi K."/>
            <person name="Hall N."/>
            <person name="Watson M."/>
            <person name="Adriaenssens E.M."/>
            <person name="Foster-Nyarko E."/>
            <person name="Jarju S."/>
            <person name="Secka A."/>
            <person name="Antonio M."/>
            <person name="Oren A."/>
            <person name="Chaudhuri R.R."/>
            <person name="La Ragione R."/>
            <person name="Hildebrand F."/>
            <person name="Pallen M.J."/>
        </authorList>
    </citation>
    <scope>NUCLEOTIDE SEQUENCE</scope>
    <source>
        <strain evidence="3">ChiSxjej5B17-1746</strain>
    </source>
</reference>
<dbReference type="PANTHER" id="PTHR34039:SF1">
    <property type="entry name" value="UPF0102 PROTEIN YRAN"/>
    <property type="match status" value="1"/>
</dbReference>
<dbReference type="NCBIfam" id="NF009150">
    <property type="entry name" value="PRK12497.1-3"/>
    <property type="match status" value="1"/>
</dbReference>
<gene>
    <name evidence="3" type="ORF">H9874_00665</name>
</gene>
<dbReference type="HAMAP" id="MF_00048">
    <property type="entry name" value="UPF0102"/>
    <property type="match status" value="1"/>
</dbReference>
<dbReference type="Gene3D" id="3.40.1350.10">
    <property type="match status" value="1"/>
</dbReference>
<sequence>MNVRYERGRAGEAAAAAYLEEAGLRIIARNWRGGPYELDLVCEDGETLVFVEVRTRGRRSLASAEESLSPVKCRNVVKAARAYLTATGLWDRPCRFDLVCVCDAGATPQLDYYRHVFDISEIMGSGDAAWQPW</sequence>
<evidence type="ECO:0000256" key="2">
    <source>
        <dbReference type="HAMAP-Rule" id="MF_00048"/>
    </source>
</evidence>
<comment type="caution">
    <text evidence="3">The sequence shown here is derived from an EMBL/GenBank/DDBJ whole genome shotgun (WGS) entry which is preliminary data.</text>
</comment>
<reference evidence="3" key="2">
    <citation type="submission" date="2021-04" db="EMBL/GenBank/DDBJ databases">
        <authorList>
            <person name="Gilroy R."/>
        </authorList>
    </citation>
    <scope>NUCLEOTIDE SEQUENCE</scope>
    <source>
        <strain evidence="3">ChiSxjej5B17-1746</strain>
    </source>
</reference>
<accession>A0A9D1QYR2</accession>
<dbReference type="GO" id="GO:0003676">
    <property type="term" value="F:nucleic acid binding"/>
    <property type="evidence" value="ECO:0007669"/>
    <property type="project" value="InterPro"/>
</dbReference>
<dbReference type="EMBL" id="DXGI01000022">
    <property type="protein sequence ID" value="HIW77645.1"/>
    <property type="molecule type" value="Genomic_DNA"/>
</dbReference>
<name>A0A9D1QYR2_9BACT</name>
<dbReference type="InterPro" id="IPR011335">
    <property type="entry name" value="Restrct_endonuc-II-like"/>
</dbReference>
<dbReference type="InterPro" id="IPR003509">
    <property type="entry name" value="UPF0102_YraN-like"/>
</dbReference>